<proteinExistence type="inferred from homology"/>
<keyword evidence="4 7" id="KW-0408">Iron</keyword>
<dbReference type="NCBIfam" id="TIGR00612">
    <property type="entry name" value="ispG_gcpE"/>
    <property type="match status" value="1"/>
</dbReference>
<reference evidence="10 11" key="1">
    <citation type="submission" date="2017-01" db="EMBL/GenBank/DDBJ databases">
        <authorList>
            <person name="Erauso G."/>
        </authorList>
    </citation>
    <scope>NUCLEOTIDE SEQUENCE [LARGE SCALE GENOMIC DNA]</scope>
    <source>
        <strain evidence="10">MESINF1</strain>
    </source>
</reference>
<dbReference type="Pfam" id="PF04551">
    <property type="entry name" value="GcpE"/>
    <property type="match status" value="1"/>
</dbReference>
<dbReference type="GO" id="GO:0019288">
    <property type="term" value="P:isopentenyl diphosphate biosynthetic process, methylerythritol 4-phosphate pathway"/>
    <property type="evidence" value="ECO:0007669"/>
    <property type="project" value="UniProtKB-UniRule"/>
</dbReference>
<dbReference type="Gene3D" id="3.30.413.10">
    <property type="entry name" value="Sulfite Reductase Hemoprotein, domain 1"/>
    <property type="match status" value="1"/>
</dbReference>
<evidence type="ECO:0000256" key="3">
    <source>
        <dbReference type="ARBA" id="ARBA00023002"/>
    </source>
</evidence>
<comment type="catalytic activity">
    <reaction evidence="7">
        <text>(2E)-4-hydroxy-3-methylbut-2-enyl diphosphate + oxidized [flavodoxin] + H2O + 2 H(+) = 2-C-methyl-D-erythritol 2,4-cyclic diphosphate + reduced [flavodoxin]</text>
        <dbReference type="Rhea" id="RHEA:43604"/>
        <dbReference type="Rhea" id="RHEA-COMP:10622"/>
        <dbReference type="Rhea" id="RHEA-COMP:10623"/>
        <dbReference type="ChEBI" id="CHEBI:15377"/>
        <dbReference type="ChEBI" id="CHEBI:15378"/>
        <dbReference type="ChEBI" id="CHEBI:57618"/>
        <dbReference type="ChEBI" id="CHEBI:58210"/>
        <dbReference type="ChEBI" id="CHEBI:58483"/>
        <dbReference type="ChEBI" id="CHEBI:128753"/>
        <dbReference type="EC" id="1.17.7.3"/>
    </reaction>
</comment>
<feature type="binding site" evidence="7">
    <location>
        <position position="291"/>
    </location>
    <ligand>
        <name>[4Fe-4S] cluster</name>
        <dbReference type="ChEBI" id="CHEBI:49883"/>
    </ligand>
</feature>
<dbReference type="GO" id="GO:0051539">
    <property type="term" value="F:4 iron, 4 sulfur cluster binding"/>
    <property type="evidence" value="ECO:0007669"/>
    <property type="project" value="UniProtKB-UniRule"/>
</dbReference>
<evidence type="ECO:0000259" key="8">
    <source>
        <dbReference type="Pfam" id="PF04551"/>
    </source>
</evidence>
<evidence type="ECO:0000256" key="6">
    <source>
        <dbReference type="ARBA" id="ARBA00023229"/>
    </source>
</evidence>
<comment type="cofactor">
    <cofactor evidence="7">
        <name>[4Fe-4S] cluster</name>
        <dbReference type="ChEBI" id="CHEBI:49883"/>
    </cofactor>
    <text evidence="7">Binds 1 [4Fe-4S] cluster.</text>
</comment>
<dbReference type="EMBL" id="LS974202">
    <property type="protein sequence ID" value="SSC14142.1"/>
    <property type="molecule type" value="Genomic_DNA"/>
</dbReference>
<feature type="binding site" evidence="7">
    <location>
        <position position="256"/>
    </location>
    <ligand>
        <name>[4Fe-4S] cluster</name>
        <dbReference type="ChEBI" id="CHEBI:49883"/>
    </ligand>
</feature>
<dbReference type="SUPFAM" id="SSF51717">
    <property type="entry name" value="Dihydropteroate synthetase-like"/>
    <property type="match status" value="1"/>
</dbReference>
<dbReference type="InterPro" id="IPR004588">
    <property type="entry name" value="IspG_bac-typ"/>
</dbReference>
<comment type="similarity">
    <text evidence="7">Belongs to the IspG family.</text>
</comment>
<dbReference type="Proteomes" id="UP000250796">
    <property type="component" value="Chromosome MESINF"/>
</dbReference>
<dbReference type="PANTHER" id="PTHR30454">
    <property type="entry name" value="4-HYDROXY-3-METHYLBUT-2-EN-1-YL DIPHOSPHATE SYNTHASE"/>
    <property type="match status" value="1"/>
</dbReference>
<evidence type="ECO:0000256" key="5">
    <source>
        <dbReference type="ARBA" id="ARBA00023014"/>
    </source>
</evidence>
<keyword evidence="3 7" id="KW-0560">Oxidoreductase</keyword>
<dbReference type="Gene3D" id="3.20.20.20">
    <property type="entry name" value="Dihydropteroate synthase-like"/>
    <property type="match status" value="1"/>
</dbReference>
<keyword evidence="11" id="KW-1185">Reference proteome</keyword>
<evidence type="ECO:0000256" key="4">
    <source>
        <dbReference type="ARBA" id="ARBA00023004"/>
    </source>
</evidence>
<comment type="pathway">
    <text evidence="7">Isoprenoid biosynthesis; isopentenyl diphosphate biosynthesis via DXP pathway; isopentenyl diphosphate from 1-deoxy-D-xylulose 5-phosphate: step 5/6.</text>
</comment>
<dbReference type="PIRSF" id="PIRSF004640">
    <property type="entry name" value="IspG"/>
    <property type="match status" value="1"/>
</dbReference>
<dbReference type="RefSeq" id="WP_169700479.1">
    <property type="nucleotide sequence ID" value="NZ_LS974202.1"/>
</dbReference>
<dbReference type="InterPro" id="IPR045854">
    <property type="entry name" value="NO2/SO3_Rdtase_4Fe4S_sf"/>
</dbReference>
<dbReference type="InterPro" id="IPR058579">
    <property type="entry name" value="IspG_C"/>
</dbReference>
<dbReference type="GO" id="GO:0016114">
    <property type="term" value="P:terpenoid biosynthetic process"/>
    <property type="evidence" value="ECO:0007669"/>
    <property type="project" value="InterPro"/>
</dbReference>
<protein>
    <recommendedName>
        <fullName evidence="7">4-hydroxy-3-methylbut-2-en-1-yl diphosphate synthase (flavodoxin)</fullName>
        <ecNumber evidence="7">1.17.7.3</ecNumber>
    </recommendedName>
    <alternativeName>
        <fullName evidence="7">1-hydroxy-2-methyl-2-(E)-butenyl 4-diphosphate synthase</fullName>
    </alternativeName>
</protein>
<dbReference type="GO" id="GO:0005506">
    <property type="term" value="F:iron ion binding"/>
    <property type="evidence" value="ECO:0007669"/>
    <property type="project" value="InterPro"/>
</dbReference>
<dbReference type="HAMAP" id="MF_00159">
    <property type="entry name" value="IspG"/>
    <property type="match status" value="1"/>
</dbReference>
<keyword evidence="1 7" id="KW-0004">4Fe-4S</keyword>
<comment type="function">
    <text evidence="7">Converts 2C-methyl-D-erythritol 2,4-cyclodiphosphate (ME-2,4cPP) into 1-hydroxy-2-methyl-2-(E)-butenyl 4-diphosphate.</text>
</comment>
<feature type="domain" description="IspG TIM-barrel" evidence="8">
    <location>
        <begin position="3"/>
        <end position="238"/>
    </location>
</feature>
<evidence type="ECO:0000256" key="7">
    <source>
        <dbReference type="HAMAP-Rule" id="MF_00159"/>
    </source>
</evidence>
<name>A0A7Z7PQH3_9BACT</name>
<dbReference type="SUPFAM" id="SSF56014">
    <property type="entry name" value="Nitrite and sulphite reductase 4Fe-4S domain-like"/>
    <property type="match status" value="1"/>
</dbReference>
<dbReference type="GO" id="GO:0141197">
    <property type="term" value="F:4-hydroxy-3-methylbut-2-enyl-diphosphate synthase activity (flavodoxin)"/>
    <property type="evidence" value="ECO:0007669"/>
    <property type="project" value="UniProtKB-EC"/>
</dbReference>
<keyword evidence="6 7" id="KW-0414">Isoprene biosynthesis</keyword>
<keyword evidence="5 7" id="KW-0411">Iron-sulfur</keyword>
<accession>A0A7Z7PQH3</accession>
<dbReference type="NCBIfam" id="NF001540">
    <property type="entry name" value="PRK00366.1"/>
    <property type="match status" value="1"/>
</dbReference>
<gene>
    <name evidence="7 10" type="primary">ispG</name>
    <name evidence="10" type="ORF">MESINF_2702</name>
</gene>
<evidence type="ECO:0000256" key="2">
    <source>
        <dbReference type="ARBA" id="ARBA00022723"/>
    </source>
</evidence>
<dbReference type="InterPro" id="IPR058578">
    <property type="entry name" value="IspG_TIM"/>
</dbReference>
<organism evidence="10 11">
    <name type="scientific">Mesotoga infera</name>
    <dbReference type="NCBI Taxonomy" id="1236046"/>
    <lineage>
        <taxon>Bacteria</taxon>
        <taxon>Thermotogati</taxon>
        <taxon>Thermotogota</taxon>
        <taxon>Thermotogae</taxon>
        <taxon>Kosmotogales</taxon>
        <taxon>Kosmotogaceae</taxon>
        <taxon>Mesotoga</taxon>
    </lineage>
</organism>
<dbReference type="InterPro" id="IPR016425">
    <property type="entry name" value="IspG_bac"/>
</dbReference>
<dbReference type="EC" id="1.17.7.3" evidence="7"/>
<dbReference type="InterPro" id="IPR011005">
    <property type="entry name" value="Dihydropteroate_synth-like_sf"/>
</dbReference>
<feature type="domain" description="IspG C-terminal" evidence="9">
    <location>
        <begin position="253"/>
        <end position="336"/>
    </location>
</feature>
<dbReference type="FunFam" id="3.20.20.20:FF:000001">
    <property type="entry name" value="4-hydroxy-3-methylbut-2-en-1-yl diphosphate synthase (flavodoxin)"/>
    <property type="match status" value="1"/>
</dbReference>
<dbReference type="UniPathway" id="UPA00056">
    <property type="reaction ID" value="UER00096"/>
</dbReference>
<evidence type="ECO:0000313" key="10">
    <source>
        <dbReference type="EMBL" id="SSC14142.1"/>
    </source>
</evidence>
<feature type="binding site" evidence="7">
    <location>
        <position position="298"/>
    </location>
    <ligand>
        <name>[4Fe-4S] cluster</name>
        <dbReference type="ChEBI" id="CHEBI:49883"/>
    </ligand>
</feature>
<dbReference type="Pfam" id="PF26540">
    <property type="entry name" value="GcpE_C"/>
    <property type="match status" value="1"/>
</dbReference>
<dbReference type="GO" id="GO:0046429">
    <property type="term" value="F:4-hydroxy-3-methylbut-2-en-1-yl diphosphate synthase activity (ferredoxin)"/>
    <property type="evidence" value="ECO:0007669"/>
    <property type="project" value="UniProtKB-UniRule"/>
</dbReference>
<dbReference type="AlphaFoldDB" id="A0A7Z7PQH3"/>
<dbReference type="KEGG" id="minf:MESINF_2702"/>
<evidence type="ECO:0000313" key="11">
    <source>
        <dbReference type="Proteomes" id="UP000250796"/>
    </source>
</evidence>
<evidence type="ECO:0000256" key="1">
    <source>
        <dbReference type="ARBA" id="ARBA00022485"/>
    </source>
</evidence>
<dbReference type="PANTHER" id="PTHR30454:SF0">
    <property type="entry name" value="4-HYDROXY-3-METHYLBUT-2-EN-1-YL DIPHOSPHATE SYNTHASE (FERREDOXIN), CHLOROPLASTIC"/>
    <property type="match status" value="1"/>
</dbReference>
<evidence type="ECO:0000259" key="9">
    <source>
        <dbReference type="Pfam" id="PF26540"/>
    </source>
</evidence>
<keyword evidence="2 7" id="KW-0479">Metal-binding</keyword>
<sequence>MSKTVKVGTVTIGGGNPVSVQSMTNTKTVDTQSTLEQIERLTGAGCEIVRVSVPDNESAVALKSITLESPLPVVADIHFDYRLAIESIRNGAAKVRINPGNFGQEWKIVETVKVAKEYNVPIRVGANSGSIDQNFSHLCRVTALAESALAQVRLLEKAGFEDIIISVKASSVSETVEATRYVSEKVDYPLHLGVTEAGFGLDSIVKSSIGIGALLLSGIGDTIRVSISGDPIQEVEVAFSILKALNLRPGPDIISCPTCARTEINVEKLAREVKQWLKGIDDDITVAIMGCVVNGLGEGKEADIGIAGTRTGGVIFMKGRIVEQTARGELEERFKYWLDKALCKGEDRLQKN</sequence>
<feature type="binding site" evidence="7">
    <location>
        <position position="259"/>
    </location>
    <ligand>
        <name>[4Fe-4S] cluster</name>
        <dbReference type="ChEBI" id="CHEBI:49883"/>
    </ligand>
</feature>